<dbReference type="WBParaSite" id="JU765_v2.g20294.t1">
    <property type="protein sequence ID" value="JU765_v2.g20294.t1"/>
    <property type="gene ID" value="JU765_v2.g20294"/>
</dbReference>
<name>A0AC34QY03_9BILA</name>
<evidence type="ECO:0000313" key="1">
    <source>
        <dbReference type="Proteomes" id="UP000887576"/>
    </source>
</evidence>
<protein>
    <submittedName>
        <fullName evidence="2">Ground-like domain-containing protein</fullName>
    </submittedName>
</protein>
<dbReference type="Proteomes" id="UP000887576">
    <property type="component" value="Unplaced"/>
</dbReference>
<evidence type="ECO:0000313" key="2">
    <source>
        <dbReference type="WBParaSite" id="JU765_v2.g20294.t1"/>
    </source>
</evidence>
<reference evidence="2" key="1">
    <citation type="submission" date="2022-11" db="UniProtKB">
        <authorList>
            <consortium name="WormBaseParasite"/>
        </authorList>
    </citation>
    <scope>IDENTIFICATION</scope>
</reference>
<sequence>MEKILIFLMFLSLSDGFLFGGTGCSCPPPPVCNPQPCCTPTVAAKAKAAKIESDVKPLDELELRAKLAGFNLDDPSKTNEESESQLKLLEQLGEENVAVENLEKKTLEKAKKSKTTRFSPSKKIETEMIRVDHSTTAAPEIVSAEETKSKDADQKCNSEELRQLIIENITENSSESKHKVNKAAEIKFGGTMDVICSRGHFSYVYSSNFYCEAAKGEVTCIAFRQSL</sequence>
<organism evidence="1 2">
    <name type="scientific">Panagrolaimus sp. JU765</name>
    <dbReference type="NCBI Taxonomy" id="591449"/>
    <lineage>
        <taxon>Eukaryota</taxon>
        <taxon>Metazoa</taxon>
        <taxon>Ecdysozoa</taxon>
        <taxon>Nematoda</taxon>
        <taxon>Chromadorea</taxon>
        <taxon>Rhabditida</taxon>
        <taxon>Tylenchina</taxon>
        <taxon>Panagrolaimomorpha</taxon>
        <taxon>Panagrolaimoidea</taxon>
        <taxon>Panagrolaimidae</taxon>
        <taxon>Panagrolaimus</taxon>
    </lineage>
</organism>
<proteinExistence type="predicted"/>
<accession>A0AC34QY03</accession>